<dbReference type="AlphaFoldDB" id="X1A7B7"/>
<dbReference type="EMBL" id="BART01007313">
    <property type="protein sequence ID" value="GAG56101.1"/>
    <property type="molecule type" value="Genomic_DNA"/>
</dbReference>
<evidence type="ECO:0000313" key="1">
    <source>
        <dbReference type="EMBL" id="GAG56101.1"/>
    </source>
</evidence>
<protein>
    <submittedName>
        <fullName evidence="1">Uncharacterized protein</fullName>
    </submittedName>
</protein>
<organism evidence="1">
    <name type="scientific">marine sediment metagenome</name>
    <dbReference type="NCBI Taxonomy" id="412755"/>
    <lineage>
        <taxon>unclassified sequences</taxon>
        <taxon>metagenomes</taxon>
        <taxon>ecological metagenomes</taxon>
    </lineage>
</organism>
<name>X1A7B7_9ZZZZ</name>
<sequence length="100" mass="11590">MNLQDFKRLEKELGHPPTCEEVKEHQARPMLKAAQVKFTDSKYNYITSVNGKLGDAEIIEYFKNKWFNLGSIEDDMQKCIECKVTKSSIGFVLVILSIRY</sequence>
<proteinExistence type="predicted"/>
<accession>X1A7B7</accession>
<comment type="caution">
    <text evidence="1">The sequence shown here is derived from an EMBL/GenBank/DDBJ whole genome shotgun (WGS) entry which is preliminary data.</text>
</comment>
<reference evidence="1" key="1">
    <citation type="journal article" date="2014" name="Front. Microbiol.">
        <title>High frequency of phylogenetically diverse reductive dehalogenase-homologous genes in deep subseafloor sedimentary metagenomes.</title>
        <authorList>
            <person name="Kawai M."/>
            <person name="Futagami T."/>
            <person name="Toyoda A."/>
            <person name="Takaki Y."/>
            <person name="Nishi S."/>
            <person name="Hori S."/>
            <person name="Arai W."/>
            <person name="Tsubouchi T."/>
            <person name="Morono Y."/>
            <person name="Uchiyama I."/>
            <person name="Ito T."/>
            <person name="Fujiyama A."/>
            <person name="Inagaki F."/>
            <person name="Takami H."/>
        </authorList>
    </citation>
    <scope>NUCLEOTIDE SEQUENCE</scope>
    <source>
        <strain evidence="1">Expedition CK06-06</strain>
    </source>
</reference>
<gene>
    <name evidence="1" type="ORF">S01H4_16670</name>
</gene>